<keyword evidence="5" id="KW-1185">Reference proteome</keyword>
<dbReference type="Gene3D" id="2.40.50.140">
    <property type="entry name" value="Nucleic acid-binding proteins"/>
    <property type="match status" value="1"/>
</dbReference>
<accession>A0A9P0AXZ3</accession>
<dbReference type="PANTHER" id="PTHR24088">
    <property type="entry name" value="28S RIBOSOMAL PROTEIN S17, MITOCHONDRIAL"/>
    <property type="match status" value="1"/>
</dbReference>
<dbReference type="InterPro" id="IPR012340">
    <property type="entry name" value="NA-bd_OB-fold"/>
</dbReference>
<dbReference type="Pfam" id="PF00366">
    <property type="entry name" value="Ribosomal_S17"/>
    <property type="match status" value="1"/>
</dbReference>
<dbReference type="GO" id="GO:0032543">
    <property type="term" value="P:mitochondrial translation"/>
    <property type="evidence" value="ECO:0007669"/>
    <property type="project" value="TreeGrafter"/>
</dbReference>
<dbReference type="PANTHER" id="PTHR24088:SF0">
    <property type="entry name" value="SMALL RIBOSOMAL SUBUNIT PROTEIN US17M"/>
    <property type="match status" value="1"/>
</dbReference>
<keyword evidence="2" id="KW-0689">Ribosomal protein</keyword>
<proteinExistence type="inferred from homology"/>
<comment type="similarity">
    <text evidence="1">Belongs to the universal ribosomal protein uS17 family.</text>
</comment>
<evidence type="ECO:0008006" key="6">
    <source>
        <dbReference type="Google" id="ProtNLM"/>
    </source>
</evidence>
<protein>
    <recommendedName>
        <fullName evidence="6">Mitochondrial ribosomal protein S17</fullName>
    </recommendedName>
</protein>
<evidence type="ECO:0000256" key="3">
    <source>
        <dbReference type="ARBA" id="ARBA00023274"/>
    </source>
</evidence>
<dbReference type="GO" id="GO:0003735">
    <property type="term" value="F:structural constituent of ribosome"/>
    <property type="evidence" value="ECO:0007669"/>
    <property type="project" value="InterPro"/>
</dbReference>
<name>A0A9P0AXZ3_BRAAE</name>
<dbReference type="EMBL" id="OV121133">
    <property type="protein sequence ID" value="CAH0550970.1"/>
    <property type="molecule type" value="Genomic_DNA"/>
</dbReference>
<evidence type="ECO:0000313" key="4">
    <source>
        <dbReference type="EMBL" id="CAH0550970.1"/>
    </source>
</evidence>
<sequence>MSLKAATKVSMLLGQCVPCLKQNTSKFKVKRLELDENLLMYFKKDEFVYAHDPENKCKTGDIVLMEQLPQKKTRLVTHAVKEVIYPFGDITDPLTGKKVVAGKYRDHIEAVTKVYGQTKNGFKYDKAPLRGWQENKKDFTHADTYIKYHDDGKDQPYAV</sequence>
<dbReference type="AlphaFoldDB" id="A0A9P0AXZ3"/>
<keyword evidence="3" id="KW-0687">Ribonucleoprotein</keyword>
<dbReference type="OrthoDB" id="274752at2759"/>
<gene>
    <name evidence="4" type="ORF">MELIAE_LOCUS3676</name>
</gene>
<evidence type="ECO:0000256" key="1">
    <source>
        <dbReference type="ARBA" id="ARBA00010254"/>
    </source>
</evidence>
<organism evidence="4 5">
    <name type="scientific">Brassicogethes aeneus</name>
    <name type="common">Rape pollen beetle</name>
    <name type="synonym">Meligethes aeneus</name>
    <dbReference type="NCBI Taxonomy" id="1431903"/>
    <lineage>
        <taxon>Eukaryota</taxon>
        <taxon>Metazoa</taxon>
        <taxon>Ecdysozoa</taxon>
        <taxon>Arthropoda</taxon>
        <taxon>Hexapoda</taxon>
        <taxon>Insecta</taxon>
        <taxon>Pterygota</taxon>
        <taxon>Neoptera</taxon>
        <taxon>Endopterygota</taxon>
        <taxon>Coleoptera</taxon>
        <taxon>Polyphaga</taxon>
        <taxon>Cucujiformia</taxon>
        <taxon>Nitidulidae</taxon>
        <taxon>Meligethinae</taxon>
        <taxon>Brassicogethes</taxon>
    </lineage>
</organism>
<dbReference type="InterPro" id="IPR039193">
    <property type="entry name" value="Ribosomal_uS17m_metazoa"/>
</dbReference>
<evidence type="ECO:0000256" key="2">
    <source>
        <dbReference type="ARBA" id="ARBA00022980"/>
    </source>
</evidence>
<dbReference type="SUPFAM" id="SSF50249">
    <property type="entry name" value="Nucleic acid-binding proteins"/>
    <property type="match status" value="1"/>
</dbReference>
<dbReference type="FunFam" id="2.40.50.140:FF:000268">
    <property type="entry name" value="Mitochondrial ribosomal protein S17"/>
    <property type="match status" value="1"/>
</dbReference>
<dbReference type="Proteomes" id="UP001154078">
    <property type="component" value="Chromosome 2"/>
</dbReference>
<dbReference type="InterPro" id="IPR000266">
    <property type="entry name" value="Ribosomal_uS17"/>
</dbReference>
<reference evidence="4" key="1">
    <citation type="submission" date="2021-12" db="EMBL/GenBank/DDBJ databases">
        <authorList>
            <person name="King R."/>
        </authorList>
    </citation>
    <scope>NUCLEOTIDE SEQUENCE</scope>
</reference>
<dbReference type="GO" id="GO:0005763">
    <property type="term" value="C:mitochondrial small ribosomal subunit"/>
    <property type="evidence" value="ECO:0007669"/>
    <property type="project" value="InterPro"/>
</dbReference>
<evidence type="ECO:0000313" key="5">
    <source>
        <dbReference type="Proteomes" id="UP001154078"/>
    </source>
</evidence>